<name>A0AAE0LJZ2_9CHLO</name>
<organism evidence="1 2">
    <name type="scientific">Cymbomonas tetramitiformis</name>
    <dbReference type="NCBI Taxonomy" id="36881"/>
    <lineage>
        <taxon>Eukaryota</taxon>
        <taxon>Viridiplantae</taxon>
        <taxon>Chlorophyta</taxon>
        <taxon>Pyramimonadophyceae</taxon>
        <taxon>Pyramimonadales</taxon>
        <taxon>Pyramimonadaceae</taxon>
        <taxon>Cymbomonas</taxon>
    </lineage>
</organism>
<proteinExistence type="predicted"/>
<dbReference type="Proteomes" id="UP001190700">
    <property type="component" value="Unassembled WGS sequence"/>
</dbReference>
<accession>A0AAE0LJZ2</accession>
<keyword evidence="2" id="KW-1185">Reference proteome</keyword>
<evidence type="ECO:0000313" key="1">
    <source>
        <dbReference type="EMBL" id="KAK3287539.1"/>
    </source>
</evidence>
<evidence type="ECO:0000313" key="2">
    <source>
        <dbReference type="Proteomes" id="UP001190700"/>
    </source>
</evidence>
<gene>
    <name evidence="1" type="ORF">CYMTET_4961</name>
</gene>
<reference evidence="1 2" key="1">
    <citation type="journal article" date="2015" name="Genome Biol. Evol.">
        <title>Comparative Genomics of a Bacterivorous Green Alga Reveals Evolutionary Causalities and Consequences of Phago-Mixotrophic Mode of Nutrition.</title>
        <authorList>
            <person name="Burns J.A."/>
            <person name="Paasch A."/>
            <person name="Narechania A."/>
            <person name="Kim E."/>
        </authorList>
    </citation>
    <scope>NUCLEOTIDE SEQUENCE [LARGE SCALE GENOMIC DNA]</scope>
    <source>
        <strain evidence="1 2">PLY_AMNH</strain>
    </source>
</reference>
<dbReference type="AlphaFoldDB" id="A0AAE0LJZ2"/>
<dbReference type="EMBL" id="LGRX02000809">
    <property type="protein sequence ID" value="KAK3287539.1"/>
    <property type="molecule type" value="Genomic_DNA"/>
</dbReference>
<comment type="caution">
    <text evidence="1">The sequence shown here is derived from an EMBL/GenBank/DDBJ whole genome shotgun (WGS) entry which is preliminary data.</text>
</comment>
<sequence length="306" mass="35086">MPVAGWKQGYRLGAEEWNGRKIWRSPTRAKLHTDSSLFVWGGVLNLKHTTRGLWSDELRHLHITHLELEAVYKTAQSFLRELTGKIEWHHHTVNRFTSDLPAQLLRYCDQWFDPGREGVDSLAYSWQGEVNCWVIPPWHLLNEVAYMRREEGCKPMVVAPYWPGQMCSSSRRPWRARCKRRAAGTDLPAGLPVGCMVQVYRPIDDDWCSGTVGSTTDGRTRVAYGDGDVELLDMSKEKYKVLGETPRWKSLLRRVRSTQYALGCQRARHVAAVVHEYGLQLWAGSVSMLQRHVSITDGTVSVFLHK</sequence>
<protein>
    <submittedName>
        <fullName evidence="1">Uncharacterized protein</fullName>
    </submittedName>
</protein>